<feature type="transmembrane region" description="Helical" evidence="2">
    <location>
        <begin position="234"/>
        <end position="252"/>
    </location>
</feature>
<feature type="transmembrane region" description="Helical" evidence="2">
    <location>
        <begin position="95"/>
        <end position="119"/>
    </location>
</feature>
<feature type="region of interest" description="Disordered" evidence="1">
    <location>
        <begin position="1"/>
        <end position="21"/>
    </location>
</feature>
<protein>
    <recommendedName>
        <fullName evidence="5">DUF2157 domain-containing protein</fullName>
    </recommendedName>
</protein>
<gene>
    <name evidence="3" type="ORF">JKJ07_13690</name>
</gene>
<feature type="transmembrane region" description="Helical" evidence="2">
    <location>
        <begin position="125"/>
        <end position="143"/>
    </location>
</feature>
<proteinExistence type="predicted"/>
<dbReference type="InterPro" id="IPR058062">
    <property type="entry name" value="SCO7613_C"/>
</dbReference>
<comment type="caution">
    <text evidence="3">The sequence shown here is derived from an EMBL/GenBank/DDBJ whole genome shotgun (WGS) entry which is preliminary data.</text>
</comment>
<feature type="transmembrane region" description="Helical" evidence="2">
    <location>
        <begin position="524"/>
        <end position="542"/>
    </location>
</feature>
<feature type="transmembrane region" description="Helical" evidence="2">
    <location>
        <begin position="211"/>
        <end position="228"/>
    </location>
</feature>
<feature type="transmembrane region" description="Helical" evidence="2">
    <location>
        <begin position="287"/>
        <end position="311"/>
    </location>
</feature>
<accession>A0ABS1VLJ2</accession>
<feature type="transmembrane region" description="Helical" evidence="2">
    <location>
        <begin position="662"/>
        <end position="681"/>
    </location>
</feature>
<feature type="transmembrane region" description="Helical" evidence="2">
    <location>
        <begin position="182"/>
        <end position="199"/>
    </location>
</feature>
<feature type="transmembrane region" description="Helical" evidence="2">
    <location>
        <begin position="443"/>
        <end position="468"/>
    </location>
</feature>
<feature type="transmembrane region" description="Helical" evidence="2">
    <location>
        <begin position="498"/>
        <end position="518"/>
    </location>
</feature>
<dbReference type="Proteomes" id="UP000598996">
    <property type="component" value="Unassembled WGS sequence"/>
</dbReference>
<feature type="transmembrane region" description="Helical" evidence="2">
    <location>
        <begin position="259"/>
        <end position="281"/>
    </location>
</feature>
<evidence type="ECO:0008006" key="5">
    <source>
        <dbReference type="Google" id="ProtNLM"/>
    </source>
</evidence>
<feature type="transmembrane region" description="Helical" evidence="2">
    <location>
        <begin position="613"/>
        <end position="631"/>
    </location>
</feature>
<dbReference type="RefSeq" id="WP_202991892.1">
    <property type="nucleotide sequence ID" value="NZ_JAENHO010000004.1"/>
</dbReference>
<feature type="transmembrane region" description="Helical" evidence="2">
    <location>
        <begin position="687"/>
        <end position="706"/>
    </location>
</feature>
<evidence type="ECO:0000256" key="1">
    <source>
        <dbReference type="SAM" id="MobiDB-lite"/>
    </source>
</evidence>
<feature type="transmembrane region" description="Helical" evidence="2">
    <location>
        <begin position="411"/>
        <end position="431"/>
    </location>
</feature>
<feature type="transmembrane region" description="Helical" evidence="2">
    <location>
        <begin position="713"/>
        <end position="732"/>
    </location>
</feature>
<feature type="transmembrane region" description="Helical" evidence="2">
    <location>
        <begin position="738"/>
        <end position="755"/>
    </location>
</feature>
<keyword evidence="2" id="KW-0472">Membrane</keyword>
<keyword evidence="4" id="KW-1185">Reference proteome</keyword>
<evidence type="ECO:0000313" key="4">
    <source>
        <dbReference type="Proteomes" id="UP000598996"/>
    </source>
</evidence>
<organism evidence="3 4">
    <name type="scientific">Paractinoplanes lichenicola</name>
    <dbReference type="NCBI Taxonomy" id="2802976"/>
    <lineage>
        <taxon>Bacteria</taxon>
        <taxon>Bacillati</taxon>
        <taxon>Actinomycetota</taxon>
        <taxon>Actinomycetes</taxon>
        <taxon>Micromonosporales</taxon>
        <taxon>Micromonosporaceae</taxon>
        <taxon>Paractinoplanes</taxon>
    </lineage>
</organism>
<dbReference type="NCBIfam" id="NF047321">
    <property type="entry name" value="SCO7613_CTERM"/>
    <property type="match status" value="1"/>
</dbReference>
<feature type="transmembrane region" description="Helical" evidence="2">
    <location>
        <begin position="155"/>
        <end position="176"/>
    </location>
</feature>
<feature type="transmembrane region" description="Helical" evidence="2">
    <location>
        <begin position="637"/>
        <end position="655"/>
    </location>
</feature>
<reference evidence="3 4" key="1">
    <citation type="submission" date="2021-01" db="EMBL/GenBank/DDBJ databases">
        <title>Actinoplanes sp. nov. LDG1-01 isolated from lichen.</title>
        <authorList>
            <person name="Saeng-In P."/>
            <person name="Phongsopitanun W."/>
            <person name="Kanchanasin P."/>
            <person name="Yuki M."/>
            <person name="Kudo T."/>
            <person name="Ohkuma M."/>
            <person name="Tanasupawat S."/>
        </authorList>
    </citation>
    <scope>NUCLEOTIDE SEQUENCE [LARGE SCALE GENOMIC DNA]</scope>
    <source>
        <strain evidence="3 4">LDG1-01</strain>
    </source>
</reference>
<feature type="transmembrane region" description="Helical" evidence="2">
    <location>
        <begin position="370"/>
        <end position="391"/>
    </location>
</feature>
<feature type="transmembrane region" description="Helical" evidence="2">
    <location>
        <begin position="549"/>
        <end position="569"/>
    </location>
</feature>
<keyword evidence="2" id="KW-0812">Transmembrane</keyword>
<evidence type="ECO:0000256" key="2">
    <source>
        <dbReference type="SAM" id="Phobius"/>
    </source>
</evidence>
<feature type="transmembrane region" description="Helical" evidence="2">
    <location>
        <begin position="345"/>
        <end position="363"/>
    </location>
</feature>
<keyword evidence="2" id="KW-1133">Transmembrane helix</keyword>
<dbReference type="EMBL" id="JAENHO010000004">
    <property type="protein sequence ID" value="MBL7255366.1"/>
    <property type="molecule type" value="Genomic_DNA"/>
</dbReference>
<feature type="transmembrane region" description="Helical" evidence="2">
    <location>
        <begin position="318"/>
        <end position="339"/>
    </location>
</feature>
<sequence length="773" mass="77991">MTYPCPHCGTPASPESGCPSCGRGPDPDAIEVVRADAEIAELNRQLLAARLVVSGLETTLGQVWNRRQAAATRVRAGIVPEHPTKETSGRLVQTILFALGGLLLAVAAIVFTAVAWAQFGVGGRAVVLAGFTGAALAVPFLALRRRLTGTAETFAAIGLLLMLLDGYAAWYVNLFGVADGSGWGYAGAVFAVTAAVAAGYEHVTGLTGPRFAALLTAQPVLPVLVAAAEPGPAVWGFTFAAVAALNVAVLAVRRGGLGLTAVLAGSLAALVAAQFALAGLFDTEDPALAAARGAALLTAALVVLAGALVAAAPVARQIASGLLVVALAVAAGRVAVLLAPAELNALPVIAAVVLALAVLVMVVPQAGLGARLGAVAALSTPAAFAFGWTMVEAFRMLLLAHFDEAQPSEGWSLPIALALLGAAAVVLMPAAGRVTAALATVGLIVLTGLQLPWWCAPILALAVVAAALAVTLRVSRSAVFVALPLTVYAIAAGLAEPGVAAAVFAAVAALGCATAVLARGDLRTGSLLAGLLAVPAAAWMGAAALTDDLLPQALAVLAASALVTVVRKWPAEVAAHTGATLALLLVVEDAERAAIVLGLWGLVLGVRARRRGYLLAAVAAEVVAGLLVLAANGVTTLEAYTVPAAAVALLAGLLFGRGASSWVAYGPALAAALLPSLASVLAADDQYLRRLLLGVAAVAILVAGAVFRLRAPVLAGGGVLVVLALHELAQLWDLIPRWIPLAVAGLLLVLIATTLERRRHDLHRFRNVIQKMS</sequence>
<evidence type="ECO:0000313" key="3">
    <source>
        <dbReference type="EMBL" id="MBL7255366.1"/>
    </source>
</evidence>
<name>A0ABS1VLJ2_9ACTN</name>